<evidence type="ECO:0000313" key="3">
    <source>
        <dbReference type="Proteomes" id="UP001481413"/>
    </source>
</evidence>
<dbReference type="Gene3D" id="3.20.20.190">
    <property type="entry name" value="Phosphatidylinositol (PI) phosphodiesterase"/>
    <property type="match status" value="1"/>
</dbReference>
<keyword evidence="3" id="KW-1185">Reference proteome</keyword>
<dbReference type="RefSeq" id="WP_353293441.1">
    <property type="nucleotide sequence ID" value="NZ_BAABWH010000001.1"/>
</dbReference>
<dbReference type="PANTHER" id="PTHR46211">
    <property type="entry name" value="GLYCEROPHOSPHORYL DIESTER PHOSPHODIESTERASE"/>
    <property type="match status" value="1"/>
</dbReference>
<comment type="caution">
    <text evidence="2">The sequence shown here is derived from an EMBL/GenBank/DDBJ whole genome shotgun (WGS) entry which is preliminary data.</text>
</comment>
<organism evidence="2 3">
    <name type="scientific">Thalassolituus maritimus</name>
    <dbReference type="NCBI Taxonomy" id="484498"/>
    <lineage>
        <taxon>Bacteria</taxon>
        <taxon>Pseudomonadati</taxon>
        <taxon>Pseudomonadota</taxon>
        <taxon>Gammaproteobacteria</taxon>
        <taxon>Oceanospirillales</taxon>
        <taxon>Oceanospirillaceae</taxon>
        <taxon>Thalassolituus</taxon>
    </lineage>
</organism>
<dbReference type="InterPro" id="IPR017946">
    <property type="entry name" value="PLC-like_Pdiesterase_TIM-brl"/>
</dbReference>
<dbReference type="Pfam" id="PF03009">
    <property type="entry name" value="GDPD"/>
    <property type="match status" value="1"/>
</dbReference>
<evidence type="ECO:0000259" key="1">
    <source>
        <dbReference type="PROSITE" id="PS51704"/>
    </source>
</evidence>
<accession>A0ABP9ZWP4</accession>
<dbReference type="PROSITE" id="PS51704">
    <property type="entry name" value="GP_PDE"/>
    <property type="match status" value="1"/>
</dbReference>
<proteinExistence type="predicted"/>
<dbReference type="InterPro" id="IPR030395">
    <property type="entry name" value="GP_PDE_dom"/>
</dbReference>
<name>A0ABP9ZWP4_9GAMM</name>
<dbReference type="Proteomes" id="UP001481413">
    <property type="component" value="Unassembled WGS sequence"/>
</dbReference>
<evidence type="ECO:0000313" key="2">
    <source>
        <dbReference type="EMBL" id="GAA6144517.1"/>
    </source>
</evidence>
<reference evidence="2 3" key="1">
    <citation type="submission" date="2024-04" db="EMBL/GenBank/DDBJ databases">
        <title>Draft genome sequence of Thalassolituus maritimus NBRC 116585.</title>
        <authorList>
            <person name="Miyakawa T."/>
            <person name="Kusuya Y."/>
            <person name="Miura T."/>
        </authorList>
    </citation>
    <scope>NUCLEOTIDE SEQUENCE [LARGE SCALE GENOMIC DNA]</scope>
    <source>
        <strain evidence="2 3">5NW40-0001</strain>
    </source>
</reference>
<dbReference type="SUPFAM" id="SSF51695">
    <property type="entry name" value="PLC-like phosphodiesterases"/>
    <property type="match status" value="1"/>
</dbReference>
<dbReference type="PANTHER" id="PTHR46211:SF14">
    <property type="entry name" value="GLYCEROPHOSPHODIESTER PHOSPHODIESTERASE"/>
    <property type="match status" value="1"/>
</dbReference>
<gene>
    <name evidence="2" type="ORF">NBRC116585_06340</name>
</gene>
<dbReference type="EMBL" id="BAABWH010000001">
    <property type="protein sequence ID" value="GAA6144517.1"/>
    <property type="molecule type" value="Genomic_DNA"/>
</dbReference>
<feature type="domain" description="GP-PDE" evidence="1">
    <location>
        <begin position="23"/>
        <end position="318"/>
    </location>
</feature>
<dbReference type="CDD" id="cd08556">
    <property type="entry name" value="GDPD"/>
    <property type="match status" value="1"/>
</dbReference>
<sequence>MTYLSLITSGILSFLVSQAAWGDLVISHKTAGMEYPENTLAGFEASLNMPVDAIELDLHVTRDKKVILHHDPVLSSYNCFSENDKQRLIVAQSTLADLTALTCRNHKVSRDYQLPTFHQILEEYRKSDQSKALYIEIKVWDELIEHNPLHRGLVIADMHYDNKEVAQLVLDDIRRFNLSGKIVFNTFSRDLLLTLKSMQTADENYEYGLLYKGNYAPWTLGIIALFSPLQCYDSCWKPDYKEVKSWLIEHDIDYFIPNFAQLNNFLFRWSYRKHIDSEKLPFRIIPWTLNTEEEWEDFERFRFDGIITDVPTAHTKYQVN</sequence>
<protein>
    <submittedName>
        <fullName evidence="2">Glycerophosphodiester phosphodiesterase family protein</fullName>
    </submittedName>
</protein>